<gene>
    <name evidence="2" type="ORF">BCY88_08815</name>
</gene>
<dbReference type="EMBL" id="MCAS01000045">
    <property type="protein sequence ID" value="RKF35730.1"/>
    <property type="molecule type" value="Genomic_DNA"/>
</dbReference>
<evidence type="ECO:0000313" key="2">
    <source>
        <dbReference type="EMBL" id="RKF35730.1"/>
    </source>
</evidence>
<organism evidence="2 3">
    <name type="scientific">Paraburkholderia fungorum</name>
    <dbReference type="NCBI Taxonomy" id="134537"/>
    <lineage>
        <taxon>Bacteria</taxon>
        <taxon>Pseudomonadati</taxon>
        <taxon>Pseudomonadota</taxon>
        <taxon>Betaproteobacteria</taxon>
        <taxon>Burkholderiales</taxon>
        <taxon>Burkholderiaceae</taxon>
        <taxon>Paraburkholderia</taxon>
    </lineage>
</organism>
<protein>
    <submittedName>
        <fullName evidence="2">Uncharacterized protein</fullName>
    </submittedName>
</protein>
<feature type="compositionally biased region" description="Basic and acidic residues" evidence="1">
    <location>
        <begin position="15"/>
        <end position="30"/>
    </location>
</feature>
<feature type="region of interest" description="Disordered" evidence="1">
    <location>
        <begin position="1"/>
        <end position="70"/>
    </location>
</feature>
<evidence type="ECO:0000313" key="3">
    <source>
        <dbReference type="Proteomes" id="UP000283709"/>
    </source>
</evidence>
<dbReference type="AlphaFoldDB" id="A0A420FRX2"/>
<evidence type="ECO:0000256" key="1">
    <source>
        <dbReference type="SAM" id="MobiDB-lite"/>
    </source>
</evidence>
<sequence>MSGIARQLSPGTTDVNRERSNAKNLEEDAGRGNSGKQSRFGPGRQARPDRQFRDRGVAPDQRYPGERRGRGLLGMVGLGRIVAMCVADRGSMVIALIAMAIGDHGRCRRTYRRRMLRCGAGVRRHPQLAEEQRNE</sequence>
<proteinExistence type="predicted"/>
<accession>A0A420FRX2</accession>
<name>A0A420FRX2_9BURK</name>
<feature type="compositionally biased region" description="Basic and acidic residues" evidence="1">
    <location>
        <begin position="46"/>
        <end position="69"/>
    </location>
</feature>
<comment type="caution">
    <text evidence="2">The sequence shown here is derived from an EMBL/GenBank/DDBJ whole genome shotgun (WGS) entry which is preliminary data.</text>
</comment>
<dbReference type="Proteomes" id="UP000283709">
    <property type="component" value="Unassembled WGS sequence"/>
</dbReference>
<reference evidence="2 3" key="1">
    <citation type="submission" date="2016-07" db="EMBL/GenBank/DDBJ databases">
        <title>Genome analysis of Burkholderia fungorum ES3-20.</title>
        <authorList>
            <person name="Xu D."/>
            <person name="Yao R."/>
            <person name="Zheng S."/>
        </authorList>
    </citation>
    <scope>NUCLEOTIDE SEQUENCE [LARGE SCALE GENOMIC DNA]</scope>
    <source>
        <strain evidence="2 3">ES3-20</strain>
    </source>
</reference>